<dbReference type="Gene3D" id="1.10.10.10">
    <property type="entry name" value="Winged helix-like DNA-binding domain superfamily/Winged helix DNA-binding domain"/>
    <property type="match status" value="1"/>
</dbReference>
<evidence type="ECO:0000256" key="2">
    <source>
        <dbReference type="ARBA" id="ARBA00022679"/>
    </source>
</evidence>
<dbReference type="GO" id="GO:0032259">
    <property type="term" value="P:methylation"/>
    <property type="evidence" value="ECO:0007669"/>
    <property type="project" value="UniProtKB-KW"/>
</dbReference>
<dbReference type="InterPro" id="IPR012967">
    <property type="entry name" value="COMT_dimerisation"/>
</dbReference>
<evidence type="ECO:0000259" key="6">
    <source>
        <dbReference type="Pfam" id="PF08100"/>
    </source>
</evidence>
<dbReference type="SUPFAM" id="SSF53335">
    <property type="entry name" value="S-adenosyl-L-methionine-dependent methyltransferases"/>
    <property type="match status" value="1"/>
</dbReference>
<accession>A0A6A6HB21</accession>
<dbReference type="Proteomes" id="UP000800092">
    <property type="component" value="Unassembled WGS sequence"/>
</dbReference>
<dbReference type="OrthoDB" id="1606438at2759"/>
<evidence type="ECO:0000313" key="7">
    <source>
        <dbReference type="EMBL" id="KAF2235242.1"/>
    </source>
</evidence>
<keyword evidence="1 7" id="KW-0489">Methyltransferase</keyword>
<evidence type="ECO:0000256" key="1">
    <source>
        <dbReference type="ARBA" id="ARBA00022603"/>
    </source>
</evidence>
<evidence type="ECO:0000259" key="5">
    <source>
        <dbReference type="Pfam" id="PF00891"/>
    </source>
</evidence>
<keyword evidence="8" id="KW-1185">Reference proteome</keyword>
<dbReference type="InterPro" id="IPR036388">
    <property type="entry name" value="WH-like_DNA-bd_sf"/>
</dbReference>
<dbReference type="InterPro" id="IPR036390">
    <property type="entry name" value="WH_DNA-bd_sf"/>
</dbReference>
<feature type="active site" description="Proton acceptor" evidence="4">
    <location>
        <position position="256"/>
    </location>
</feature>
<dbReference type="Pfam" id="PF00891">
    <property type="entry name" value="Methyltransf_2"/>
    <property type="match status" value="1"/>
</dbReference>
<dbReference type="InterPro" id="IPR029063">
    <property type="entry name" value="SAM-dependent_MTases_sf"/>
</dbReference>
<dbReference type="GO" id="GO:0046983">
    <property type="term" value="F:protein dimerization activity"/>
    <property type="evidence" value="ECO:0007669"/>
    <property type="project" value="InterPro"/>
</dbReference>
<feature type="domain" description="O-methyltransferase C-terminal" evidence="5">
    <location>
        <begin position="177"/>
        <end position="332"/>
    </location>
</feature>
<gene>
    <name evidence="7" type="ORF">EV356DRAFT_121306</name>
</gene>
<dbReference type="PANTHER" id="PTHR43712">
    <property type="entry name" value="PUTATIVE (AFU_ORTHOLOGUE AFUA_4G14580)-RELATED"/>
    <property type="match status" value="1"/>
</dbReference>
<dbReference type="SUPFAM" id="SSF46785">
    <property type="entry name" value="Winged helix' DNA-binding domain"/>
    <property type="match status" value="1"/>
</dbReference>
<evidence type="ECO:0000313" key="8">
    <source>
        <dbReference type="Proteomes" id="UP000800092"/>
    </source>
</evidence>
<dbReference type="EMBL" id="ML991792">
    <property type="protein sequence ID" value="KAF2235242.1"/>
    <property type="molecule type" value="Genomic_DNA"/>
</dbReference>
<feature type="domain" description="O-methyltransferase dimerisation" evidence="6">
    <location>
        <begin position="5"/>
        <end position="82"/>
    </location>
</feature>
<evidence type="ECO:0000256" key="4">
    <source>
        <dbReference type="PIRSR" id="PIRSR005739-1"/>
    </source>
</evidence>
<dbReference type="InterPro" id="IPR016461">
    <property type="entry name" value="COMT-like"/>
</dbReference>
<protein>
    <submittedName>
        <fullName evidence="7">S-adenosyl-L-methionine-dependent methyltransferase</fullName>
    </submittedName>
</protein>
<reference evidence="7" key="1">
    <citation type="journal article" date="2020" name="Stud. Mycol.">
        <title>101 Dothideomycetes genomes: a test case for predicting lifestyles and emergence of pathogens.</title>
        <authorList>
            <person name="Haridas S."/>
            <person name="Albert R."/>
            <person name="Binder M."/>
            <person name="Bloem J."/>
            <person name="Labutti K."/>
            <person name="Salamov A."/>
            <person name="Andreopoulos B."/>
            <person name="Baker S."/>
            <person name="Barry K."/>
            <person name="Bills G."/>
            <person name="Bluhm B."/>
            <person name="Cannon C."/>
            <person name="Castanera R."/>
            <person name="Culley D."/>
            <person name="Daum C."/>
            <person name="Ezra D."/>
            <person name="Gonzalez J."/>
            <person name="Henrissat B."/>
            <person name="Kuo A."/>
            <person name="Liang C."/>
            <person name="Lipzen A."/>
            <person name="Lutzoni F."/>
            <person name="Magnuson J."/>
            <person name="Mondo S."/>
            <person name="Nolan M."/>
            <person name="Ohm R."/>
            <person name="Pangilinan J."/>
            <person name="Park H.-J."/>
            <person name="Ramirez L."/>
            <person name="Alfaro M."/>
            <person name="Sun H."/>
            <person name="Tritt A."/>
            <person name="Yoshinaga Y."/>
            <person name="Zwiers L.-H."/>
            <person name="Turgeon B."/>
            <person name="Goodwin S."/>
            <person name="Spatafora J."/>
            <person name="Crous P."/>
            <person name="Grigoriev I."/>
        </authorList>
    </citation>
    <scope>NUCLEOTIDE SEQUENCE</scope>
    <source>
        <strain evidence="7">Tuck. ex Michener</strain>
    </source>
</reference>
<keyword evidence="3" id="KW-0949">S-adenosyl-L-methionine</keyword>
<keyword evidence="2 7" id="KW-0808">Transferase</keyword>
<dbReference type="PROSITE" id="PS51683">
    <property type="entry name" value="SAM_OMT_II"/>
    <property type="match status" value="1"/>
</dbReference>
<organism evidence="7 8">
    <name type="scientific">Viridothelium virens</name>
    <name type="common">Speckled blister lichen</name>
    <name type="synonym">Trypethelium virens</name>
    <dbReference type="NCBI Taxonomy" id="1048519"/>
    <lineage>
        <taxon>Eukaryota</taxon>
        <taxon>Fungi</taxon>
        <taxon>Dikarya</taxon>
        <taxon>Ascomycota</taxon>
        <taxon>Pezizomycotina</taxon>
        <taxon>Dothideomycetes</taxon>
        <taxon>Dothideomycetes incertae sedis</taxon>
        <taxon>Trypetheliales</taxon>
        <taxon>Trypetheliaceae</taxon>
        <taxon>Viridothelium</taxon>
    </lineage>
</organism>
<name>A0A6A6HB21_VIRVR</name>
<dbReference type="GO" id="GO:0008171">
    <property type="term" value="F:O-methyltransferase activity"/>
    <property type="evidence" value="ECO:0007669"/>
    <property type="project" value="InterPro"/>
</dbReference>
<dbReference type="AlphaFoldDB" id="A0A6A6HB21"/>
<dbReference type="Pfam" id="PF08100">
    <property type="entry name" value="Dimerisation"/>
    <property type="match status" value="1"/>
</dbReference>
<evidence type="ECO:0000256" key="3">
    <source>
        <dbReference type="ARBA" id="ARBA00022691"/>
    </source>
</evidence>
<dbReference type="PANTHER" id="PTHR43712:SF2">
    <property type="entry name" value="O-METHYLTRANSFERASE CICE"/>
    <property type="match status" value="1"/>
</dbReference>
<sequence>MADDIKAFVTSKALLAAVVYRIPDILAAHGPLTVSDICSKSEPPISPSQTEPLLQLLCSLGIFTLDITSSTFANSPASTLLTRFHWTQWYRWVSVYPGPFYELFTHLPSALPESESRSALQIARGAVADTPTYALLGKEPWYADLQGMMAAGATAQAPGMLKDYDWGDMAKGGRDSAVCDLGGGDGTFMAALLGANEGMYGAVMELERMANVAKEKIFGENGRLAGVKERMIDIHAGDFFNEVPSYSNYVIRWTLHNWGDVDAEKILKKIRGALINREGSRLCIVESVLADGGGGRLGRPALYGSIVMAVGGKGGMERTEKQWEALAEHAGWMVAGIYGLRNCIPSIIDLRPA</sequence>
<dbReference type="InterPro" id="IPR001077">
    <property type="entry name" value="COMT_C"/>
</dbReference>
<proteinExistence type="predicted"/>
<dbReference type="PIRSF" id="PIRSF005739">
    <property type="entry name" value="O-mtase"/>
    <property type="match status" value="1"/>
</dbReference>
<dbReference type="Gene3D" id="3.40.50.150">
    <property type="entry name" value="Vaccinia Virus protein VP39"/>
    <property type="match status" value="1"/>
</dbReference>